<proteinExistence type="predicted"/>
<gene>
    <name evidence="2" type="ORF">GSOID_T00000691001</name>
</gene>
<evidence type="ECO:0000313" key="3">
    <source>
        <dbReference type="Proteomes" id="UP000001307"/>
    </source>
</evidence>
<dbReference type="Proteomes" id="UP000001307">
    <property type="component" value="Unassembled WGS sequence"/>
</dbReference>
<dbReference type="AlphaFoldDB" id="E4WSF5"/>
<keyword evidence="3" id="KW-1185">Reference proteome</keyword>
<reference evidence="2" key="1">
    <citation type="journal article" date="2010" name="Science">
        <title>Plasticity of animal genome architecture unmasked by rapid evolution of a pelagic tunicate.</title>
        <authorList>
            <person name="Denoeud F."/>
            <person name="Henriet S."/>
            <person name="Mungpakdee S."/>
            <person name="Aury J.M."/>
            <person name="Da Silva C."/>
            <person name="Brinkmann H."/>
            <person name="Mikhaleva J."/>
            <person name="Olsen L.C."/>
            <person name="Jubin C."/>
            <person name="Canestro C."/>
            <person name="Bouquet J.M."/>
            <person name="Danks G."/>
            <person name="Poulain J."/>
            <person name="Campsteijn C."/>
            <person name="Adamski M."/>
            <person name="Cross I."/>
            <person name="Yadetie F."/>
            <person name="Muffato M."/>
            <person name="Louis A."/>
            <person name="Butcher S."/>
            <person name="Tsagkogeorga G."/>
            <person name="Konrad A."/>
            <person name="Singh S."/>
            <person name="Jensen M.F."/>
            <person name="Cong E.H."/>
            <person name="Eikeseth-Otteraa H."/>
            <person name="Noel B."/>
            <person name="Anthouard V."/>
            <person name="Porcel B.M."/>
            <person name="Kachouri-Lafond R."/>
            <person name="Nishino A."/>
            <person name="Ugolini M."/>
            <person name="Chourrout P."/>
            <person name="Nishida H."/>
            <person name="Aasland R."/>
            <person name="Huzurbazar S."/>
            <person name="Westhof E."/>
            <person name="Delsuc F."/>
            <person name="Lehrach H."/>
            <person name="Reinhardt R."/>
            <person name="Weissenbach J."/>
            <person name="Roy S.W."/>
            <person name="Artiguenave F."/>
            <person name="Postlethwait J.H."/>
            <person name="Manak J.R."/>
            <person name="Thompson E.M."/>
            <person name="Jaillon O."/>
            <person name="Du Pasquier L."/>
            <person name="Boudinot P."/>
            <person name="Liberles D.A."/>
            <person name="Volff J.N."/>
            <person name="Philippe H."/>
            <person name="Lenhard B."/>
            <person name="Roest Crollius H."/>
            <person name="Wincker P."/>
            <person name="Chourrout D."/>
        </authorList>
    </citation>
    <scope>NUCLEOTIDE SEQUENCE [LARGE SCALE GENOMIC DNA]</scope>
</reference>
<accession>E4WSF5</accession>
<protein>
    <submittedName>
        <fullName evidence="2">Uncharacterized protein</fullName>
    </submittedName>
</protein>
<organism evidence="2">
    <name type="scientific">Oikopleura dioica</name>
    <name type="common">Tunicate</name>
    <dbReference type="NCBI Taxonomy" id="34765"/>
    <lineage>
        <taxon>Eukaryota</taxon>
        <taxon>Metazoa</taxon>
        <taxon>Chordata</taxon>
        <taxon>Tunicata</taxon>
        <taxon>Appendicularia</taxon>
        <taxon>Copelata</taxon>
        <taxon>Oikopleuridae</taxon>
        <taxon>Oikopleura</taxon>
    </lineage>
</organism>
<feature type="compositionally biased region" description="Polar residues" evidence="1">
    <location>
        <begin position="194"/>
        <end position="205"/>
    </location>
</feature>
<dbReference type="SUPFAM" id="SSF55347">
    <property type="entry name" value="Glyceraldehyde-3-phosphate dehydrogenase-like, C-terminal domain"/>
    <property type="match status" value="1"/>
</dbReference>
<dbReference type="OrthoDB" id="446809at2759"/>
<evidence type="ECO:0000256" key="1">
    <source>
        <dbReference type="SAM" id="MobiDB-lite"/>
    </source>
</evidence>
<dbReference type="InParanoid" id="E4WSF5"/>
<name>E4WSF5_OIKDI</name>
<evidence type="ECO:0000313" key="2">
    <source>
        <dbReference type="EMBL" id="CBY20688.1"/>
    </source>
</evidence>
<sequence>MFDAASYYPQLLAAALNPVRFIEPIVKLRNFIKLSAGQVYMVEAKMKSKAQSKEHWKTDHRMAMLGWEITKRGGALSLLGGCLIDIVSHVIDECATRAIGTTSRSPARPSCDSFATFQLTFPSGTLCSGTIAFSDVFDLELVVTCSRGVFRLDSSLNVTSSPPHLMESMHPRTESVIEIKPASTSHESAEDQDSASVNESENAGSSDLPEKDEAGVTDIKQDGEEKTFAETGAQTIAIETGDATTETTNENIQFLTDRESLVKMGLPKLLEAVKDSFLTGGIDSRSWNESSINDSPIGKFSDILYVQGVLDALRRSDKSGEVENVESGNELKLEQLHFQAEFGTYVETVDHLQI</sequence>
<dbReference type="Gene3D" id="3.30.360.10">
    <property type="entry name" value="Dihydrodipicolinate Reductase, domain 2"/>
    <property type="match status" value="1"/>
</dbReference>
<feature type="region of interest" description="Disordered" evidence="1">
    <location>
        <begin position="181"/>
        <end position="213"/>
    </location>
</feature>
<dbReference type="EMBL" id="FN653015">
    <property type="protein sequence ID" value="CBY20688.1"/>
    <property type="molecule type" value="Genomic_DNA"/>
</dbReference>